<keyword evidence="3" id="KW-0862">Zinc</keyword>
<evidence type="ECO:0000313" key="6">
    <source>
        <dbReference type="Proteomes" id="UP000324517"/>
    </source>
</evidence>
<dbReference type="SUPFAM" id="SSF161219">
    <property type="entry name" value="CHY zinc finger-like"/>
    <property type="match status" value="1"/>
</dbReference>
<dbReference type="EMBL" id="VTET01000002">
    <property type="protein sequence ID" value="TYS73615.1"/>
    <property type="molecule type" value="Genomic_DNA"/>
</dbReference>
<evidence type="ECO:0000259" key="4">
    <source>
        <dbReference type="PROSITE" id="PS51266"/>
    </source>
</evidence>
<organism evidence="5 6">
    <name type="scientific">Sutcliffiella horikoshii</name>
    <dbReference type="NCBI Taxonomy" id="79883"/>
    <lineage>
        <taxon>Bacteria</taxon>
        <taxon>Bacillati</taxon>
        <taxon>Bacillota</taxon>
        <taxon>Bacilli</taxon>
        <taxon>Bacillales</taxon>
        <taxon>Bacillaceae</taxon>
        <taxon>Sutcliffiella</taxon>
    </lineage>
</organism>
<dbReference type="InterPro" id="IPR008913">
    <property type="entry name" value="Znf_CHY"/>
</dbReference>
<dbReference type="AlphaFoldDB" id="A0A5D4TE85"/>
<dbReference type="RefSeq" id="WP_148978584.1">
    <property type="nucleotide sequence ID" value="NZ_JBNILM010000003.1"/>
</dbReference>
<sequence length="109" mass="12614">MDGLTVKVLGSTVDRLTRCTHYHSEKDIIAIKFHCCKEYYPCYQCHEEHADHTANIWPIHEFDTKAILCGNCKTELTINEYLNSQSICPTCNAGFNPGCQLHYHLYFEK</sequence>
<keyword evidence="2" id="KW-0863">Zinc-finger</keyword>
<dbReference type="InterPro" id="IPR037274">
    <property type="entry name" value="Znf_CHY_sf"/>
</dbReference>
<dbReference type="InterPro" id="IPR052604">
    <property type="entry name" value="Mito_Tim_assembly_helper"/>
</dbReference>
<name>A0A5D4TE85_9BACI</name>
<proteinExistence type="predicted"/>
<comment type="caution">
    <text evidence="5">The sequence shown here is derived from an EMBL/GenBank/DDBJ whole genome shotgun (WGS) entry which is preliminary data.</text>
</comment>
<dbReference type="PANTHER" id="PTHR28082:SF1">
    <property type="entry name" value="HELPER OF TIM PROTEIN 13"/>
    <property type="match status" value="1"/>
</dbReference>
<dbReference type="OrthoDB" id="882119at2"/>
<keyword evidence="1" id="KW-0479">Metal-binding</keyword>
<protein>
    <recommendedName>
        <fullName evidence="4">CHY-type domain-containing protein</fullName>
    </recommendedName>
</protein>
<dbReference type="PANTHER" id="PTHR28082">
    <property type="entry name" value="ZINC FINGER PROTEIN"/>
    <property type="match status" value="1"/>
</dbReference>
<dbReference type="PIRSF" id="PIRSF017292">
    <property type="entry name" value="UCP017292_Znf_CHY"/>
    <property type="match status" value="1"/>
</dbReference>
<dbReference type="PROSITE" id="PS51266">
    <property type="entry name" value="ZF_CHY"/>
    <property type="match status" value="1"/>
</dbReference>
<evidence type="ECO:0000256" key="2">
    <source>
        <dbReference type="ARBA" id="ARBA00022771"/>
    </source>
</evidence>
<dbReference type="GO" id="GO:0008270">
    <property type="term" value="F:zinc ion binding"/>
    <property type="evidence" value="ECO:0007669"/>
    <property type="project" value="UniProtKB-KW"/>
</dbReference>
<reference evidence="5 6" key="1">
    <citation type="submission" date="2019-08" db="EMBL/GenBank/DDBJ databases">
        <title>Bacillus genomes from the desert of Cuatro Cienegas, Coahuila.</title>
        <authorList>
            <person name="Olmedo-Alvarez G."/>
        </authorList>
    </citation>
    <scope>NUCLEOTIDE SEQUENCE [LARGE SCALE GENOMIC DNA]</scope>
    <source>
        <strain evidence="5 6">CH98b_3T</strain>
    </source>
</reference>
<accession>A0A5D4TE85</accession>
<gene>
    <name evidence="5" type="ORF">FZC75_04595</name>
</gene>
<dbReference type="InterPro" id="IPR016694">
    <property type="entry name" value="UCP017292"/>
</dbReference>
<evidence type="ECO:0000256" key="3">
    <source>
        <dbReference type="ARBA" id="ARBA00022833"/>
    </source>
</evidence>
<dbReference type="Pfam" id="PF05495">
    <property type="entry name" value="zf-CHY"/>
    <property type="match status" value="1"/>
</dbReference>
<evidence type="ECO:0000256" key="1">
    <source>
        <dbReference type="ARBA" id="ARBA00022723"/>
    </source>
</evidence>
<dbReference type="GO" id="GO:0045041">
    <property type="term" value="P:protein import into mitochondrial intermembrane space"/>
    <property type="evidence" value="ECO:0007669"/>
    <property type="project" value="TreeGrafter"/>
</dbReference>
<dbReference type="Proteomes" id="UP000324517">
    <property type="component" value="Unassembled WGS sequence"/>
</dbReference>
<evidence type="ECO:0000313" key="5">
    <source>
        <dbReference type="EMBL" id="TYS73615.1"/>
    </source>
</evidence>
<feature type="domain" description="CHY-type" evidence="4">
    <location>
        <begin position="12"/>
        <end position="93"/>
    </location>
</feature>